<keyword evidence="2" id="KW-1185">Reference proteome</keyword>
<dbReference type="InterPro" id="IPR036291">
    <property type="entry name" value="NAD(P)-bd_dom_sf"/>
</dbReference>
<evidence type="ECO:0000313" key="2">
    <source>
        <dbReference type="Proteomes" id="UP000241890"/>
    </source>
</evidence>
<comment type="caution">
    <text evidence="1">The sequence shown here is derived from an EMBL/GenBank/DDBJ whole genome shotgun (WGS) entry which is preliminary data.</text>
</comment>
<name>A0A2R5GV85_9STRA</name>
<dbReference type="PANTHER" id="PTHR43544">
    <property type="entry name" value="SHORT-CHAIN DEHYDROGENASE/REDUCTASE"/>
    <property type="match status" value="1"/>
</dbReference>
<dbReference type="OrthoDB" id="1933717at2759"/>
<dbReference type="SUPFAM" id="SSF51735">
    <property type="entry name" value="NAD(P)-binding Rossmann-fold domains"/>
    <property type="match status" value="1"/>
</dbReference>
<sequence length="255" mass="27825">MEPFRRAWISGGTRGIGLGLARALLQREPGSKVWVSSRSGGKAEGARALVDEFGDERVVCKNMDITDIKSVDATTAAVASESDKKLDLVINTVGLLHRDDKGPERRLRDVDPEWSVENYRVNALGPLLLARALVEEHAFDRERLCCLANVSAKVGSIGDNRIGSWYSYRGSKAAQNQFNKSVAIELTRLRRAVVCVGLHPGTVDTQLSQPFSGGISHEIFSVEKAAGQLLDVLLGIDKNRDHGQLLNWDGSILPP</sequence>
<protein>
    <submittedName>
        <fullName evidence="1">Benzil reductase S-benzoin forming IRC24</fullName>
    </submittedName>
</protein>
<gene>
    <name evidence="1" type="ORF">FCC1311_106992</name>
</gene>
<organism evidence="1 2">
    <name type="scientific">Hondaea fermentalgiana</name>
    <dbReference type="NCBI Taxonomy" id="2315210"/>
    <lineage>
        <taxon>Eukaryota</taxon>
        <taxon>Sar</taxon>
        <taxon>Stramenopiles</taxon>
        <taxon>Bigyra</taxon>
        <taxon>Labyrinthulomycetes</taxon>
        <taxon>Thraustochytrida</taxon>
        <taxon>Thraustochytriidae</taxon>
        <taxon>Hondaea</taxon>
    </lineage>
</organism>
<dbReference type="PANTHER" id="PTHR43544:SF12">
    <property type="entry name" value="NAD(P)-BINDING ROSSMANN-FOLD SUPERFAMILY PROTEIN"/>
    <property type="match status" value="1"/>
</dbReference>
<dbReference type="Pfam" id="PF00106">
    <property type="entry name" value="adh_short"/>
    <property type="match status" value="1"/>
</dbReference>
<proteinExistence type="predicted"/>
<dbReference type="EMBL" id="BEYU01000196">
    <property type="protein sequence ID" value="GBG34475.1"/>
    <property type="molecule type" value="Genomic_DNA"/>
</dbReference>
<dbReference type="InterPro" id="IPR051468">
    <property type="entry name" value="Fungal_SecMetab_SDRs"/>
</dbReference>
<dbReference type="Gene3D" id="3.40.50.720">
    <property type="entry name" value="NAD(P)-binding Rossmann-like Domain"/>
    <property type="match status" value="1"/>
</dbReference>
<dbReference type="InterPro" id="IPR002347">
    <property type="entry name" value="SDR_fam"/>
</dbReference>
<accession>A0A2R5GV85</accession>
<dbReference type="Proteomes" id="UP000241890">
    <property type="component" value="Unassembled WGS sequence"/>
</dbReference>
<dbReference type="AlphaFoldDB" id="A0A2R5GV85"/>
<dbReference type="InParanoid" id="A0A2R5GV85"/>
<dbReference type="GO" id="GO:0016491">
    <property type="term" value="F:oxidoreductase activity"/>
    <property type="evidence" value="ECO:0007669"/>
    <property type="project" value="TreeGrafter"/>
</dbReference>
<dbReference type="GO" id="GO:0005737">
    <property type="term" value="C:cytoplasm"/>
    <property type="evidence" value="ECO:0007669"/>
    <property type="project" value="TreeGrafter"/>
</dbReference>
<dbReference type="PRINTS" id="PR00081">
    <property type="entry name" value="GDHRDH"/>
</dbReference>
<evidence type="ECO:0000313" key="1">
    <source>
        <dbReference type="EMBL" id="GBG34475.1"/>
    </source>
</evidence>
<reference evidence="1 2" key="1">
    <citation type="submission" date="2017-12" db="EMBL/GenBank/DDBJ databases">
        <title>Sequencing, de novo assembly and annotation of complete genome of a new Thraustochytrid species, strain FCC1311.</title>
        <authorList>
            <person name="Sedici K."/>
            <person name="Godart F."/>
            <person name="Aiese Cigliano R."/>
            <person name="Sanseverino W."/>
            <person name="Barakat M."/>
            <person name="Ortet P."/>
            <person name="Marechal E."/>
            <person name="Cagnac O."/>
            <person name="Amato A."/>
        </authorList>
    </citation>
    <scope>NUCLEOTIDE SEQUENCE [LARGE SCALE GENOMIC DNA]</scope>
</reference>